<sequence length="112" mass="13084">MHASEWRPRHAGDMTSPLAVQYFPRRRLGEWPADEGSRRGRSPARTSATLPPMNTENNPYWHGGRPPKPRVDPRLLAAVEGAAEETRRAKQRQEEREAEELEQRERDHRPRR</sequence>
<accession>A0A343VRC8</accession>
<name>A0A343VRC8_9MYCO</name>
<dbReference type="AlphaFoldDB" id="A0A343VRC8"/>
<keyword evidence="2" id="KW-0614">Plasmid</keyword>
<dbReference type="EMBL" id="MF600313">
    <property type="protein sequence ID" value="AVN58452.1"/>
    <property type="molecule type" value="Genomic_DNA"/>
</dbReference>
<feature type="compositionally biased region" description="Basic and acidic residues" evidence="1">
    <location>
        <begin position="84"/>
        <end position="112"/>
    </location>
</feature>
<protein>
    <submittedName>
        <fullName evidence="2">Uncharacterized protein</fullName>
    </submittedName>
</protein>
<reference evidence="2" key="1">
    <citation type="journal article" date="2018" name="Front. Microbiol.">
        <title>Beyond the Limits: tRNA Array Units in Mycobacterium Genomes.</title>
        <authorList>
            <person name="Morgado S.M."/>
            <person name="Vicente A.C."/>
        </authorList>
    </citation>
    <scope>NUCLEOTIDE SEQUENCE</scope>
    <source>
        <strain evidence="2">CBMA 213</strain>
        <plasmid evidence="2">pCBMA213_1</plasmid>
    </source>
</reference>
<proteinExistence type="predicted"/>
<evidence type="ECO:0000313" key="2">
    <source>
        <dbReference type="EMBL" id="AVN58452.1"/>
    </source>
</evidence>
<feature type="region of interest" description="Disordered" evidence="1">
    <location>
        <begin position="1"/>
        <end position="112"/>
    </location>
</feature>
<gene>
    <name evidence="2" type="ORF">B5P44_p00157</name>
</gene>
<evidence type="ECO:0000256" key="1">
    <source>
        <dbReference type="SAM" id="MobiDB-lite"/>
    </source>
</evidence>
<feature type="compositionally biased region" description="Polar residues" evidence="1">
    <location>
        <begin position="44"/>
        <end position="58"/>
    </location>
</feature>
<feature type="compositionally biased region" description="Basic and acidic residues" evidence="1">
    <location>
        <begin position="1"/>
        <end position="12"/>
    </location>
</feature>
<organism evidence="2">
    <name type="scientific">Mycolicibacterium sp. CBMA 213</name>
    <dbReference type="NCBI Taxonomy" id="1968788"/>
    <lineage>
        <taxon>Bacteria</taxon>
        <taxon>Bacillati</taxon>
        <taxon>Actinomycetota</taxon>
        <taxon>Actinomycetes</taxon>
        <taxon>Mycobacteriales</taxon>
        <taxon>Mycobacteriaceae</taxon>
        <taxon>Mycolicibacterium</taxon>
    </lineage>
</organism>
<geneLocation type="plasmid" evidence="2">
    <name>pCBMA213_1</name>
</geneLocation>